<evidence type="ECO:0000313" key="2">
    <source>
        <dbReference type="WBParaSite" id="PS1159_v2.g13677.t1"/>
    </source>
</evidence>
<evidence type="ECO:0000313" key="1">
    <source>
        <dbReference type="Proteomes" id="UP000887580"/>
    </source>
</evidence>
<name>A0AC35F458_9BILA</name>
<dbReference type="Proteomes" id="UP000887580">
    <property type="component" value="Unplaced"/>
</dbReference>
<sequence length="501" mass="57999">MLGIPFITTYINRVVKLQTVADSVDWLNYYATSLLLAFFAFMISAKQYFGSPIQCFVPQEFRGGWEKYAENYCFINNMYRVPFDQYDIPNDPTIRDDKLSYYRWVPIVLALQALAFYIPNYIWNMLHKQTAVNPRAIVNEVRKCRESHGNEREKEVETLAMYITETIDEFNPRYQKSFSRNGWNATILYLIIKFLYLINCFGQLFMLDKFLGGNYLTWGFETLIDVAQGQSWKESEIFPRVILCDFEVRKLANIQNYTVQCVIMMNMINEKLYLFLYCWLLLVGIVTLCNFVYYIVILCLPYFRTSFILLNVNKSHRSFHDFSRKEFRRFVHDFLRPDGVLLLQFIRQHAGGRVTYDLVNELLRIFKGRYASSIESSPPTLKGFRGENFKNTEYAPSTYKATGYGPSTLYPTYQQSQMDKDNNYPSSASGNGQNDSSDLDYIDNQAATLPISQAQNRTPIRPIIPSNVPSSTPRRSSNGRTPSAPNENVYGTAPKSSSSAV</sequence>
<accession>A0AC35F458</accession>
<proteinExistence type="predicted"/>
<protein>
    <submittedName>
        <fullName evidence="2">Innexin</fullName>
    </submittedName>
</protein>
<organism evidence="1 2">
    <name type="scientific">Panagrolaimus sp. PS1159</name>
    <dbReference type="NCBI Taxonomy" id="55785"/>
    <lineage>
        <taxon>Eukaryota</taxon>
        <taxon>Metazoa</taxon>
        <taxon>Ecdysozoa</taxon>
        <taxon>Nematoda</taxon>
        <taxon>Chromadorea</taxon>
        <taxon>Rhabditida</taxon>
        <taxon>Tylenchina</taxon>
        <taxon>Panagrolaimomorpha</taxon>
        <taxon>Panagrolaimoidea</taxon>
        <taxon>Panagrolaimidae</taxon>
        <taxon>Panagrolaimus</taxon>
    </lineage>
</organism>
<reference evidence="2" key="1">
    <citation type="submission" date="2022-11" db="UniProtKB">
        <authorList>
            <consortium name="WormBaseParasite"/>
        </authorList>
    </citation>
    <scope>IDENTIFICATION</scope>
</reference>
<dbReference type="WBParaSite" id="PS1159_v2.g13677.t1">
    <property type="protein sequence ID" value="PS1159_v2.g13677.t1"/>
    <property type="gene ID" value="PS1159_v2.g13677"/>
</dbReference>